<feature type="compositionally biased region" description="Basic and acidic residues" evidence="8">
    <location>
        <begin position="8"/>
        <end position="17"/>
    </location>
</feature>
<keyword evidence="5" id="KW-0560">Oxidoreductase</keyword>
<keyword evidence="9" id="KW-0472">Membrane</keyword>
<dbReference type="PROSITE" id="PS51405">
    <property type="entry name" value="HEME_HALOPEROXIDASE"/>
    <property type="match status" value="1"/>
</dbReference>
<evidence type="ECO:0000256" key="9">
    <source>
        <dbReference type="SAM" id="Phobius"/>
    </source>
</evidence>
<keyword evidence="4" id="KW-0479">Metal-binding</keyword>
<comment type="similarity">
    <text evidence="7">Belongs to the chloroperoxidase family.</text>
</comment>
<keyword evidence="9" id="KW-1133">Transmembrane helix</keyword>
<reference evidence="11" key="1">
    <citation type="submission" date="2023-03" db="EMBL/GenBank/DDBJ databases">
        <title>Massive genome expansion in bonnet fungi (Mycena s.s.) driven by repeated elements and novel gene families across ecological guilds.</title>
        <authorList>
            <consortium name="Lawrence Berkeley National Laboratory"/>
            <person name="Harder C.B."/>
            <person name="Miyauchi S."/>
            <person name="Viragh M."/>
            <person name="Kuo A."/>
            <person name="Thoen E."/>
            <person name="Andreopoulos B."/>
            <person name="Lu D."/>
            <person name="Skrede I."/>
            <person name="Drula E."/>
            <person name="Henrissat B."/>
            <person name="Morin E."/>
            <person name="Kohler A."/>
            <person name="Barry K."/>
            <person name="LaButti K."/>
            <person name="Morin E."/>
            <person name="Salamov A."/>
            <person name="Lipzen A."/>
            <person name="Mereny Z."/>
            <person name="Hegedus B."/>
            <person name="Baldrian P."/>
            <person name="Stursova M."/>
            <person name="Weitz H."/>
            <person name="Taylor A."/>
            <person name="Grigoriev I.V."/>
            <person name="Nagy L.G."/>
            <person name="Martin F."/>
            <person name="Kauserud H."/>
        </authorList>
    </citation>
    <scope>NUCLEOTIDE SEQUENCE</scope>
    <source>
        <strain evidence="11">CBHHK002</strain>
    </source>
</reference>
<gene>
    <name evidence="11" type="ORF">DFH08DRAFT_941846</name>
</gene>
<protein>
    <submittedName>
        <fullName evidence="11">Chloroperoxidase</fullName>
    </submittedName>
</protein>
<comment type="cofactor">
    <cofactor evidence="1">
        <name>heme b</name>
        <dbReference type="ChEBI" id="CHEBI:60344"/>
    </cofactor>
</comment>
<feature type="domain" description="Heme haloperoxidase family profile" evidence="10">
    <location>
        <begin position="15"/>
        <end position="230"/>
    </location>
</feature>
<accession>A0AAD6ZHC8</accession>
<keyword evidence="3" id="KW-0349">Heme</keyword>
<evidence type="ECO:0000256" key="5">
    <source>
        <dbReference type="ARBA" id="ARBA00023002"/>
    </source>
</evidence>
<dbReference type="GO" id="GO:0004601">
    <property type="term" value="F:peroxidase activity"/>
    <property type="evidence" value="ECO:0007669"/>
    <property type="project" value="UniProtKB-KW"/>
</dbReference>
<feature type="region of interest" description="Disordered" evidence="8">
    <location>
        <begin position="1"/>
        <end position="27"/>
    </location>
</feature>
<organism evidence="11 12">
    <name type="scientific">Mycena albidolilacea</name>
    <dbReference type="NCBI Taxonomy" id="1033008"/>
    <lineage>
        <taxon>Eukaryota</taxon>
        <taxon>Fungi</taxon>
        <taxon>Dikarya</taxon>
        <taxon>Basidiomycota</taxon>
        <taxon>Agaricomycotina</taxon>
        <taxon>Agaricomycetes</taxon>
        <taxon>Agaricomycetidae</taxon>
        <taxon>Agaricales</taxon>
        <taxon>Marasmiineae</taxon>
        <taxon>Mycenaceae</taxon>
        <taxon>Mycena</taxon>
    </lineage>
</organism>
<evidence type="ECO:0000256" key="2">
    <source>
        <dbReference type="ARBA" id="ARBA00022559"/>
    </source>
</evidence>
<evidence type="ECO:0000256" key="6">
    <source>
        <dbReference type="ARBA" id="ARBA00023004"/>
    </source>
</evidence>
<comment type="caution">
    <text evidence="11">The sequence shown here is derived from an EMBL/GenBank/DDBJ whole genome shotgun (WGS) entry which is preliminary data.</text>
</comment>
<dbReference type="EMBL" id="JARIHO010000049">
    <property type="protein sequence ID" value="KAJ7321979.1"/>
    <property type="molecule type" value="Genomic_DNA"/>
</dbReference>
<dbReference type="Gene3D" id="1.10.489.10">
    <property type="entry name" value="Chloroperoxidase-like"/>
    <property type="match status" value="1"/>
</dbReference>
<evidence type="ECO:0000256" key="7">
    <source>
        <dbReference type="ARBA" id="ARBA00025795"/>
    </source>
</evidence>
<dbReference type="Pfam" id="PF01328">
    <property type="entry name" value="Peroxidase_2"/>
    <property type="match status" value="1"/>
</dbReference>
<feature type="transmembrane region" description="Helical" evidence="9">
    <location>
        <begin position="61"/>
        <end position="81"/>
    </location>
</feature>
<dbReference type="GO" id="GO:0046872">
    <property type="term" value="F:metal ion binding"/>
    <property type="evidence" value="ECO:0007669"/>
    <property type="project" value="UniProtKB-KW"/>
</dbReference>
<keyword evidence="6" id="KW-0408">Iron</keyword>
<evidence type="ECO:0000256" key="4">
    <source>
        <dbReference type="ARBA" id="ARBA00022723"/>
    </source>
</evidence>
<dbReference type="PANTHER" id="PTHR33577">
    <property type="entry name" value="STERIGMATOCYSTIN BIOSYNTHESIS PEROXIDASE STCC-RELATED"/>
    <property type="match status" value="1"/>
</dbReference>
<evidence type="ECO:0000259" key="10">
    <source>
        <dbReference type="PROSITE" id="PS51405"/>
    </source>
</evidence>
<evidence type="ECO:0000256" key="1">
    <source>
        <dbReference type="ARBA" id="ARBA00001970"/>
    </source>
</evidence>
<evidence type="ECO:0000313" key="11">
    <source>
        <dbReference type="EMBL" id="KAJ7321979.1"/>
    </source>
</evidence>
<keyword evidence="12" id="KW-1185">Reference proteome</keyword>
<evidence type="ECO:0000256" key="3">
    <source>
        <dbReference type="ARBA" id="ARBA00022617"/>
    </source>
</evidence>
<sequence>MSTQPADSDSKVAKETHNYQPPGEGASRSVCPALNTMANHGYIHRDGKNISMLEIYRGLKACWGLSSPLAGLLALGGWFAIRRLGRINLFDIGLHNAIEHDASVVHLDCPAGQKYAPIEIQQDLVEEFVTHAAKAASAAAGRRIAEADILVTEQDMVQTRIRREKLSPPLDSFHADLGCGELVAIFGIWSRTVDGKQGVPLSWIRTWFTTEKLPDGWSPDHVETLRAVLKGIRAMKAEMKKIRDEEVTAAAGSQ</sequence>
<keyword evidence="2" id="KW-0575">Peroxidase</keyword>
<dbReference type="Proteomes" id="UP001218218">
    <property type="component" value="Unassembled WGS sequence"/>
</dbReference>
<proteinExistence type="inferred from homology"/>
<evidence type="ECO:0000313" key="12">
    <source>
        <dbReference type="Proteomes" id="UP001218218"/>
    </source>
</evidence>
<dbReference type="PANTHER" id="PTHR33577:SF9">
    <property type="entry name" value="PEROXIDASE STCC"/>
    <property type="match status" value="1"/>
</dbReference>
<dbReference type="InterPro" id="IPR036851">
    <property type="entry name" value="Chloroperoxidase-like_sf"/>
</dbReference>
<evidence type="ECO:0000256" key="8">
    <source>
        <dbReference type="SAM" id="MobiDB-lite"/>
    </source>
</evidence>
<dbReference type="SUPFAM" id="SSF47571">
    <property type="entry name" value="Cloroperoxidase"/>
    <property type="match status" value="1"/>
</dbReference>
<dbReference type="InterPro" id="IPR000028">
    <property type="entry name" value="Chloroperoxidase"/>
</dbReference>
<name>A0AAD6ZHC8_9AGAR</name>
<keyword evidence="9" id="KW-0812">Transmembrane</keyword>
<dbReference type="AlphaFoldDB" id="A0AAD6ZHC8"/>